<feature type="domain" description="Pyruvate/ketoisovalerate oxidoreductase catalytic" evidence="2">
    <location>
        <begin position="16"/>
        <end position="191"/>
    </location>
</feature>
<sequence length="198" mass="21827">MDKKVNQFNMIIVGTGGQGQITLLQILAEAAFLEGKEIKTSELHGLSQRGGSVEVHIRFGKEIYSPLISQEKADLILGLEMQEALRAYSFASPKTTFLVNKEIVPIPLVKNLTGEEVLKNLKKISKNVILVPAADICQKELGNRVVAGIYLISLASFKNLIPLKPTSILKAIKKIIPEKYLELNLKTFDLAKIKSSQS</sequence>
<proteinExistence type="predicted"/>
<dbReference type="Pfam" id="PF01558">
    <property type="entry name" value="POR"/>
    <property type="match status" value="1"/>
</dbReference>
<keyword evidence="1 3" id="KW-0560">Oxidoreductase</keyword>
<dbReference type="GO" id="GO:0043805">
    <property type="term" value="F:indolepyruvate ferredoxin oxidoreductase activity"/>
    <property type="evidence" value="ECO:0007669"/>
    <property type="project" value="UniProtKB-EC"/>
</dbReference>
<evidence type="ECO:0000313" key="4">
    <source>
        <dbReference type="Proteomes" id="UP000236840"/>
    </source>
</evidence>
<dbReference type="EC" id="1.2.7.8" evidence="3"/>
<keyword evidence="3" id="KW-0670">Pyruvate</keyword>
<dbReference type="InterPro" id="IPR019752">
    <property type="entry name" value="Pyrv/ketoisovalerate_OxRed_cat"/>
</dbReference>
<organism evidence="3 4">
    <name type="scientific">Candidatus Nealsonbacteria bacterium CG_4_8_14_3_um_filter_37_36</name>
    <dbReference type="NCBI Taxonomy" id="1974688"/>
    <lineage>
        <taxon>Bacteria</taxon>
        <taxon>Candidatus Nealsoniibacteriota</taxon>
    </lineage>
</organism>
<evidence type="ECO:0000313" key="3">
    <source>
        <dbReference type="EMBL" id="PIW91385.1"/>
    </source>
</evidence>
<dbReference type="AlphaFoldDB" id="A0A2H9N2X1"/>
<comment type="caution">
    <text evidence="3">The sequence shown here is derived from an EMBL/GenBank/DDBJ whole genome shotgun (WGS) entry which is preliminary data.</text>
</comment>
<protein>
    <submittedName>
        <fullName evidence="3">Indolepyruvate oxidoreductase subunit B</fullName>
        <ecNumber evidence="3">1.2.7.8</ecNumber>
    </submittedName>
</protein>
<dbReference type="Gene3D" id="3.40.920.10">
    <property type="entry name" value="Pyruvate-ferredoxin oxidoreductase, PFOR, domain III"/>
    <property type="match status" value="1"/>
</dbReference>
<gene>
    <name evidence="3" type="ORF">COZ90_00960</name>
</gene>
<reference evidence="4" key="1">
    <citation type="submission" date="2017-09" db="EMBL/GenBank/DDBJ databases">
        <title>Depth-based differentiation of microbial function through sediment-hosted aquifers and enrichment of novel symbionts in the deep terrestrial subsurface.</title>
        <authorList>
            <person name="Probst A.J."/>
            <person name="Ladd B."/>
            <person name="Jarett J.K."/>
            <person name="Geller-Mcgrath D.E."/>
            <person name="Sieber C.M.K."/>
            <person name="Emerson J.B."/>
            <person name="Anantharaman K."/>
            <person name="Thomas B.C."/>
            <person name="Malmstrom R."/>
            <person name="Stieglmeier M."/>
            <person name="Klingl A."/>
            <person name="Woyke T."/>
            <person name="Ryan C.M."/>
            <person name="Banfield J.F."/>
        </authorList>
    </citation>
    <scope>NUCLEOTIDE SEQUENCE [LARGE SCALE GENOMIC DNA]</scope>
</reference>
<dbReference type="Proteomes" id="UP000236840">
    <property type="component" value="Unassembled WGS sequence"/>
</dbReference>
<name>A0A2H9N2X1_9BACT</name>
<dbReference type="PANTHER" id="PTHR43854">
    <property type="entry name" value="INDOLEPYRUVATE OXIDOREDUCTASE SUBUNIT IORB"/>
    <property type="match status" value="1"/>
</dbReference>
<dbReference type="InterPro" id="IPR052198">
    <property type="entry name" value="IorB_Oxidoreductase"/>
</dbReference>
<dbReference type="InterPro" id="IPR002869">
    <property type="entry name" value="Pyrv_flavodox_OxRed_cen"/>
</dbReference>
<accession>A0A2H9N2X1</accession>
<dbReference type="SUPFAM" id="SSF53323">
    <property type="entry name" value="Pyruvate-ferredoxin oxidoreductase, PFOR, domain III"/>
    <property type="match status" value="1"/>
</dbReference>
<evidence type="ECO:0000259" key="2">
    <source>
        <dbReference type="Pfam" id="PF01558"/>
    </source>
</evidence>
<dbReference type="PANTHER" id="PTHR43854:SF1">
    <property type="entry name" value="INDOLEPYRUVATE OXIDOREDUCTASE SUBUNIT IORB"/>
    <property type="match status" value="1"/>
</dbReference>
<evidence type="ECO:0000256" key="1">
    <source>
        <dbReference type="ARBA" id="ARBA00023002"/>
    </source>
</evidence>
<dbReference type="EMBL" id="PFHJ01000023">
    <property type="protein sequence ID" value="PIW91385.1"/>
    <property type="molecule type" value="Genomic_DNA"/>
</dbReference>